<dbReference type="OrthoDB" id="2914378at2759"/>
<dbReference type="PANTHER" id="PTHR46256:SF3">
    <property type="entry name" value="MYOSIN MOTOR DOMAIN-CONTAINING PROTEIN"/>
    <property type="match status" value="1"/>
</dbReference>
<keyword evidence="9" id="KW-0206">Cytoskeleton</keyword>
<keyword evidence="14" id="KW-1185">Reference proteome</keyword>
<dbReference type="GO" id="GO:0000146">
    <property type="term" value="F:microfilament motor activity"/>
    <property type="evidence" value="ECO:0007669"/>
    <property type="project" value="TreeGrafter"/>
</dbReference>
<evidence type="ECO:0000313" key="13">
    <source>
        <dbReference type="EMBL" id="RNA07069.1"/>
    </source>
</evidence>
<keyword evidence="8 11" id="KW-0505">Motor protein</keyword>
<dbReference type="InterPro" id="IPR052409">
    <property type="entry name" value="Myosin-III_kinase_activity"/>
</dbReference>
<evidence type="ECO:0000256" key="2">
    <source>
        <dbReference type="ARBA" id="ARBA00004316"/>
    </source>
</evidence>
<dbReference type="Gene3D" id="3.40.850.10">
    <property type="entry name" value="Kinesin motor domain"/>
    <property type="match status" value="1"/>
</dbReference>
<accession>A0A3M7Q759</accession>
<dbReference type="GO" id="GO:0004674">
    <property type="term" value="F:protein serine/threonine kinase activity"/>
    <property type="evidence" value="ECO:0007669"/>
    <property type="project" value="TreeGrafter"/>
</dbReference>
<reference evidence="13 14" key="1">
    <citation type="journal article" date="2018" name="Sci. Rep.">
        <title>Genomic signatures of local adaptation to the degree of environmental predictability in rotifers.</title>
        <authorList>
            <person name="Franch-Gras L."/>
            <person name="Hahn C."/>
            <person name="Garcia-Roger E.M."/>
            <person name="Carmona M.J."/>
            <person name="Serra M."/>
            <person name="Gomez A."/>
        </authorList>
    </citation>
    <scope>NUCLEOTIDE SEQUENCE [LARGE SCALE GENOMIC DNA]</scope>
    <source>
        <strain evidence="13">HYR1</strain>
    </source>
</reference>
<keyword evidence="11" id="KW-0009">Actin-binding</keyword>
<dbReference type="Gene3D" id="1.20.58.530">
    <property type="match status" value="1"/>
</dbReference>
<evidence type="ECO:0000256" key="1">
    <source>
        <dbReference type="ARBA" id="ARBA00004245"/>
    </source>
</evidence>
<comment type="caution">
    <text evidence="11">Lacks conserved residue(s) required for the propagation of feature annotation.</text>
</comment>
<dbReference type="InterPro" id="IPR001609">
    <property type="entry name" value="Myosin_head_motor_dom-like"/>
</dbReference>
<keyword evidence="13" id="KW-0378">Hydrolase</keyword>
<dbReference type="SMART" id="SM00242">
    <property type="entry name" value="MYSc"/>
    <property type="match status" value="1"/>
</dbReference>
<dbReference type="AlphaFoldDB" id="A0A3M7Q759"/>
<evidence type="ECO:0000259" key="12">
    <source>
        <dbReference type="PROSITE" id="PS51456"/>
    </source>
</evidence>
<dbReference type="PROSITE" id="PS51456">
    <property type="entry name" value="MYOSIN_MOTOR"/>
    <property type="match status" value="1"/>
</dbReference>
<dbReference type="InterPro" id="IPR036961">
    <property type="entry name" value="Kinesin_motor_dom_sf"/>
</dbReference>
<proteinExistence type="inferred from homology"/>
<keyword evidence="6 11" id="KW-0067">ATP-binding</keyword>
<evidence type="ECO:0000256" key="3">
    <source>
        <dbReference type="ARBA" id="ARBA00022490"/>
    </source>
</evidence>
<keyword evidence="5 11" id="KW-0547">Nucleotide-binding</keyword>
<dbReference type="SUPFAM" id="SSF52540">
    <property type="entry name" value="P-loop containing nucleoside triphosphate hydrolases"/>
    <property type="match status" value="1"/>
</dbReference>
<evidence type="ECO:0000313" key="14">
    <source>
        <dbReference type="Proteomes" id="UP000276133"/>
    </source>
</evidence>
<evidence type="ECO:0000256" key="4">
    <source>
        <dbReference type="ARBA" id="ARBA00022737"/>
    </source>
</evidence>
<dbReference type="GO" id="GO:0042995">
    <property type="term" value="C:cell projection"/>
    <property type="evidence" value="ECO:0007669"/>
    <property type="project" value="UniProtKB-SubCell"/>
</dbReference>
<evidence type="ECO:0000256" key="5">
    <source>
        <dbReference type="ARBA" id="ARBA00022741"/>
    </source>
</evidence>
<dbReference type="Gene3D" id="1.20.120.720">
    <property type="entry name" value="Myosin VI head, motor domain, U50 subdomain"/>
    <property type="match status" value="1"/>
</dbReference>
<evidence type="ECO:0000256" key="9">
    <source>
        <dbReference type="ARBA" id="ARBA00023212"/>
    </source>
</evidence>
<protein>
    <submittedName>
        <fullName evidence="13">Chitin synthase</fullName>
        <ecNumber evidence="13">3.6.1.15</ecNumber>
    </submittedName>
</protein>
<feature type="binding site" evidence="11">
    <location>
        <begin position="150"/>
        <end position="157"/>
    </location>
    <ligand>
        <name>ATP</name>
        <dbReference type="ChEBI" id="CHEBI:30616"/>
    </ligand>
</feature>
<dbReference type="EC" id="3.6.1.15" evidence="13"/>
<dbReference type="GO" id="GO:0016459">
    <property type="term" value="C:myosin complex"/>
    <property type="evidence" value="ECO:0007669"/>
    <property type="project" value="UniProtKB-KW"/>
</dbReference>
<gene>
    <name evidence="13" type="ORF">BpHYR1_035248</name>
</gene>
<comment type="subcellular location">
    <subcellularLocation>
        <location evidence="2">Cell projection</location>
    </subcellularLocation>
    <subcellularLocation>
        <location evidence="1">Cytoplasm</location>
        <location evidence="1">Cytoskeleton</location>
    </subcellularLocation>
</comment>
<keyword evidence="4" id="KW-0677">Repeat</keyword>
<dbReference type="Proteomes" id="UP000276133">
    <property type="component" value="Unassembled WGS sequence"/>
</dbReference>
<evidence type="ECO:0000256" key="7">
    <source>
        <dbReference type="ARBA" id="ARBA00023123"/>
    </source>
</evidence>
<keyword evidence="10" id="KW-0966">Cell projection</keyword>
<keyword evidence="3" id="KW-0963">Cytoplasm</keyword>
<dbReference type="GO" id="GO:0030832">
    <property type="term" value="P:regulation of actin filament length"/>
    <property type="evidence" value="ECO:0007669"/>
    <property type="project" value="TreeGrafter"/>
</dbReference>
<comment type="caution">
    <text evidence="13">The sequence shown here is derived from an EMBL/GenBank/DDBJ whole genome shotgun (WGS) entry which is preliminary data.</text>
</comment>
<dbReference type="PRINTS" id="PR00193">
    <property type="entry name" value="MYOSINHEAVY"/>
</dbReference>
<evidence type="ECO:0000256" key="6">
    <source>
        <dbReference type="ARBA" id="ARBA00022840"/>
    </source>
</evidence>
<dbReference type="InterPro" id="IPR027417">
    <property type="entry name" value="P-loop_NTPase"/>
</dbReference>
<evidence type="ECO:0000256" key="8">
    <source>
        <dbReference type="ARBA" id="ARBA00023175"/>
    </source>
</evidence>
<dbReference type="GO" id="GO:0017111">
    <property type="term" value="F:ribonucleoside triphosphate phosphatase activity"/>
    <property type="evidence" value="ECO:0007669"/>
    <property type="project" value="UniProtKB-EC"/>
</dbReference>
<keyword evidence="7 11" id="KW-0518">Myosin</keyword>
<dbReference type="PANTHER" id="PTHR46256">
    <property type="entry name" value="AGAP011099-PA"/>
    <property type="match status" value="1"/>
</dbReference>
<dbReference type="Pfam" id="PF00063">
    <property type="entry name" value="Myosin_head"/>
    <property type="match status" value="1"/>
</dbReference>
<name>A0A3M7Q759_BRAPC</name>
<dbReference type="GO" id="GO:0005524">
    <property type="term" value="F:ATP binding"/>
    <property type="evidence" value="ECO:0007669"/>
    <property type="project" value="UniProtKB-UniRule"/>
</dbReference>
<dbReference type="EMBL" id="REGN01007165">
    <property type="protein sequence ID" value="RNA07069.1"/>
    <property type="molecule type" value="Genomic_DNA"/>
</dbReference>
<organism evidence="13 14">
    <name type="scientific">Brachionus plicatilis</name>
    <name type="common">Marine rotifer</name>
    <name type="synonym">Brachionus muelleri</name>
    <dbReference type="NCBI Taxonomy" id="10195"/>
    <lineage>
        <taxon>Eukaryota</taxon>
        <taxon>Metazoa</taxon>
        <taxon>Spiralia</taxon>
        <taxon>Gnathifera</taxon>
        <taxon>Rotifera</taxon>
        <taxon>Eurotatoria</taxon>
        <taxon>Monogononta</taxon>
        <taxon>Pseudotrocha</taxon>
        <taxon>Ploima</taxon>
        <taxon>Brachionidae</taxon>
        <taxon>Brachionus</taxon>
    </lineage>
</organism>
<dbReference type="Gene3D" id="1.10.10.820">
    <property type="match status" value="1"/>
</dbReference>
<evidence type="ECO:0000256" key="11">
    <source>
        <dbReference type="PROSITE-ProRule" id="PRU00782"/>
    </source>
</evidence>
<feature type="domain" description="Myosin motor" evidence="12">
    <location>
        <begin position="17"/>
        <end position="710"/>
    </location>
</feature>
<comment type="similarity">
    <text evidence="11">Belongs to the TRAFAC class myosin-kinesin ATPase superfamily. Myosin family.</text>
</comment>
<dbReference type="GO" id="GO:0003779">
    <property type="term" value="F:actin binding"/>
    <property type="evidence" value="ECO:0007669"/>
    <property type="project" value="UniProtKB-KW"/>
</dbReference>
<sequence length="710" mass="82013">MRVTSEYDHSYRTAGKGEVDDLSKLEFLDEQALINELYVRYKNGQIYFKFCEELNLSLIQYRQKNDIKNREIQEGLNIKNRFRSSSTYIGDVLIAVNPFKQLNIYEKEQHKAYSKVRFRSLLTPHVFWVADAAYQRMLFHKATQCIAVSGESGAGKTESTKLMIQHIIYLCKSDFDKELQKKIVDVNTLLEAFGNAQTCMNSNSSRFGKFVQIIFSDEGQILGAKVYDYLLEKSRVVNHGPGERNYHIFYYMFSGLEKEELDYYYLDSLENFRILGTSAGCKAYLTKSEIKYCKMMFQAQKDIMKRVGFLDEDITLIFTILAAVLHLTNISFCQDEETDGVYIDDEYPLEVVSNLLCLDQEILATALISSSNVTKGEKVVSLKNKDQANDGRDALAKALYERLFGWIVHQINELLQPNSALGEKLDLLPSIGILDMSGFENFSLNSFEQLCINAANEHLQFYFNEHIFLQEEEEYFNEGIPFDIVDFQNNEDLIEVFMGPLGLFALLDEESKFPRASDSSLVEKFYSHWKNSDRYVRSRATDLTFGINHYAGRVIYNAKGFLEKNRDNLSQNIIECLKNSNIEVVSELFSVERTESGSISRSATAFIAKPYLPSRPKSNDLRRQRDSFLQKRTKSIKKRIQTLKTNTIQKDKLNQVTVTCHFRNSLAELLDKMKDAEPFFVRDNFKILAEQLSLETTEYSTKIFKQKQNL</sequence>
<dbReference type="STRING" id="10195.A0A3M7Q759"/>
<evidence type="ECO:0000256" key="10">
    <source>
        <dbReference type="ARBA" id="ARBA00023273"/>
    </source>
</evidence>